<dbReference type="PROSITE" id="PS51419">
    <property type="entry name" value="RAB"/>
    <property type="match status" value="1"/>
</dbReference>
<dbReference type="HOGENOM" id="CLU_332106_0_0_1"/>
<dbReference type="Pfam" id="PF08477">
    <property type="entry name" value="Roc"/>
    <property type="match status" value="1"/>
</dbReference>
<evidence type="ECO:0000256" key="2">
    <source>
        <dbReference type="ARBA" id="ARBA00022614"/>
    </source>
</evidence>
<dbReference type="Gene3D" id="3.80.10.10">
    <property type="entry name" value="Ribonuclease Inhibitor"/>
    <property type="match status" value="3"/>
</dbReference>
<dbReference type="SUPFAM" id="SSF52058">
    <property type="entry name" value="L domain-like"/>
    <property type="match status" value="1"/>
</dbReference>
<dbReference type="GO" id="GO:0009966">
    <property type="term" value="P:regulation of signal transduction"/>
    <property type="evidence" value="ECO:0007669"/>
    <property type="project" value="UniProtKB-ARBA"/>
</dbReference>
<sequence>MEDRILLQMLRTAVREGDLNRMTSLLRDYHGEVEPILNEPRNQFMHDACRFGHEQIVIQLTGYTDDINADSPEGPPLTIACRHGYMSIVDVLFTRSDLKLDLPLTMDADQKEIQKCPFHEAAASGWTEILEALFEQRPEALQQNACMESILLSACSRGHDCVMEYCWRMTSCDLSQSLLQRLVDIACHGNFPNVLRLLVSKGAHITADLLLRYHKVVTEMLSERVSKLTEAQEPSLLLNWDAYNLQALHSDFFTEFNTQPLQISLCDNLLTALLNVVPWGLPNLVALNLKGNQLVCLDPPLKSEGIICHSLAQLNLSHNRLRSVPVELFHIPSLRTLDLSHNHLEFLPPLSQKELRVSKSYFYVGSGSSSFDLSSSWLTSELCNLDLSHNCLKRLPNQLQVCEKLQHLNVSFNSLGSFPSPWQCPLKSLDLSHNRLDDLSEGWDNCWTKTLNELNLSSNALMNINQSVCRLSELYSLNLSSNQLMGLPPVEWWLSQNLTHLDLSSNRIKYIGKSSSSNPRKIFRIMFPSRNNEAFMASPSPGAHTSVKFPVKLMKNSLISLNLSRNHLREIPPSIYELTSLNRLDISHNTEMTFLPLDLTKLKKLQTLCIDGLSISNLPKNLQRGSVLYKTKSILANLKHQLRRSVPYYGMKLMLVGSEGTGKTTLSACLRGKPPPKHNVATVGVEMADWRLHGGDSMRQKLKDSSSRSESFPDINFCVWDFAGQKEFTVTHKVFLSRYGLYLLLFDLRTHAQGIRNLRSWLLDIRAHAEKSQVIIVGTHLDCLTDRSSIGKLHAQIREEFTQQNGYPSIKGFFEVSCSKGTGLLEGIEELKVKIYETARKIEVYIPSQSSKETLIGRKVLS</sequence>
<dbReference type="EMBL" id="KB309187">
    <property type="protein sequence ID" value="ELT95243.1"/>
    <property type="molecule type" value="Genomic_DNA"/>
</dbReference>
<dbReference type="GO" id="GO:0005737">
    <property type="term" value="C:cytoplasm"/>
    <property type="evidence" value="ECO:0007669"/>
    <property type="project" value="TreeGrafter"/>
</dbReference>
<dbReference type="PROSITE" id="PS51424">
    <property type="entry name" value="ROC"/>
    <property type="match status" value="1"/>
</dbReference>
<dbReference type="InterPro" id="IPR036770">
    <property type="entry name" value="Ankyrin_rpt-contain_sf"/>
</dbReference>
<dbReference type="SMART" id="SM00364">
    <property type="entry name" value="LRR_BAC"/>
    <property type="match status" value="7"/>
</dbReference>
<dbReference type="Pfam" id="PF00560">
    <property type="entry name" value="LRR_1"/>
    <property type="match status" value="1"/>
</dbReference>
<keyword evidence="2" id="KW-0433">Leucine-rich repeat</keyword>
<dbReference type="Gene3D" id="1.25.40.20">
    <property type="entry name" value="Ankyrin repeat-containing domain"/>
    <property type="match status" value="1"/>
</dbReference>
<dbReference type="PANTHER" id="PTHR48051">
    <property type="match status" value="1"/>
</dbReference>
<evidence type="ECO:0000313" key="6">
    <source>
        <dbReference type="EMBL" id="ELT95243.1"/>
    </source>
</evidence>
<reference evidence="6 8" key="2">
    <citation type="journal article" date="2013" name="Nature">
        <title>Insights into bilaterian evolution from three spiralian genomes.</title>
        <authorList>
            <person name="Simakov O."/>
            <person name="Marletaz F."/>
            <person name="Cho S.J."/>
            <person name="Edsinger-Gonzales E."/>
            <person name="Havlak P."/>
            <person name="Hellsten U."/>
            <person name="Kuo D.H."/>
            <person name="Larsson T."/>
            <person name="Lv J."/>
            <person name="Arendt D."/>
            <person name="Savage R."/>
            <person name="Osoegawa K."/>
            <person name="de Jong P."/>
            <person name="Grimwood J."/>
            <person name="Chapman J.A."/>
            <person name="Shapiro H."/>
            <person name="Aerts A."/>
            <person name="Otillar R.P."/>
            <person name="Terry A.Y."/>
            <person name="Boore J.L."/>
            <person name="Grigoriev I.V."/>
            <person name="Lindberg D.R."/>
            <person name="Seaver E.C."/>
            <person name="Weisblat D.A."/>
            <person name="Putnam N.H."/>
            <person name="Rokhsar D.S."/>
        </authorList>
    </citation>
    <scope>NUCLEOTIDE SEQUENCE</scope>
    <source>
        <strain evidence="6 8">I ESC-2004</strain>
    </source>
</reference>
<dbReference type="Pfam" id="PF13516">
    <property type="entry name" value="LRR_6"/>
    <property type="match status" value="1"/>
</dbReference>
<dbReference type="InterPro" id="IPR032675">
    <property type="entry name" value="LRR_dom_sf"/>
</dbReference>
<dbReference type="Gene3D" id="3.30.70.1390">
    <property type="entry name" value="ROC domain from the Parkinson's disease-associated leucine-rich repeat kinase 2"/>
    <property type="match status" value="1"/>
</dbReference>
<keyword evidence="8" id="KW-1185">Reference proteome</keyword>
<dbReference type="AlphaFoldDB" id="R7TMZ9"/>
<dbReference type="Pfam" id="PF13855">
    <property type="entry name" value="LRR_8"/>
    <property type="match status" value="2"/>
</dbReference>
<reference evidence="7" key="3">
    <citation type="submission" date="2015-06" db="UniProtKB">
        <authorList>
            <consortium name="EnsemblMetazoa"/>
        </authorList>
    </citation>
    <scope>IDENTIFICATION</scope>
</reference>
<dbReference type="STRING" id="283909.R7TMZ9"/>
<keyword evidence="3" id="KW-0677">Repeat</keyword>
<dbReference type="InterPro" id="IPR050216">
    <property type="entry name" value="LRR_domain-containing"/>
</dbReference>
<dbReference type="GO" id="GO:0000166">
    <property type="term" value="F:nucleotide binding"/>
    <property type="evidence" value="ECO:0007669"/>
    <property type="project" value="UniProtKB-KW"/>
</dbReference>
<evidence type="ECO:0000313" key="8">
    <source>
        <dbReference type="Proteomes" id="UP000014760"/>
    </source>
</evidence>
<dbReference type="EMBL" id="AMQN01011928">
    <property type="status" value="NOT_ANNOTATED_CDS"/>
    <property type="molecule type" value="Genomic_DNA"/>
</dbReference>
<evidence type="ECO:0000313" key="7">
    <source>
        <dbReference type="EnsemblMetazoa" id="CapteP211112"/>
    </source>
</evidence>
<dbReference type="EnsemblMetazoa" id="CapteT211112">
    <property type="protein sequence ID" value="CapteP211112"/>
    <property type="gene ID" value="CapteG211112"/>
</dbReference>
<protein>
    <recommendedName>
        <fullName evidence="5">Roc domain-containing protein</fullName>
    </recommendedName>
</protein>
<dbReference type="PRINTS" id="PR00019">
    <property type="entry name" value="LEURICHRPT"/>
</dbReference>
<comment type="cofactor">
    <cofactor evidence="1">
        <name>Mg(2+)</name>
        <dbReference type="ChEBI" id="CHEBI:18420"/>
    </cofactor>
</comment>
<evidence type="ECO:0000256" key="1">
    <source>
        <dbReference type="ARBA" id="ARBA00001946"/>
    </source>
</evidence>
<evidence type="ECO:0000256" key="4">
    <source>
        <dbReference type="ARBA" id="ARBA00022741"/>
    </source>
</evidence>
<dbReference type="SUPFAM" id="SSF48403">
    <property type="entry name" value="Ankyrin repeat"/>
    <property type="match status" value="1"/>
</dbReference>
<dbReference type="SMART" id="SM00175">
    <property type="entry name" value="RAB"/>
    <property type="match status" value="1"/>
</dbReference>
<dbReference type="OrthoDB" id="1866797at2759"/>
<accession>R7TMZ9</accession>
<dbReference type="PRINTS" id="PR00449">
    <property type="entry name" value="RASTRNSFRMNG"/>
</dbReference>
<dbReference type="PANTHER" id="PTHR48051:SF1">
    <property type="entry name" value="RAS SUPPRESSOR PROTEIN 1"/>
    <property type="match status" value="1"/>
</dbReference>
<reference evidence="8" key="1">
    <citation type="submission" date="2012-12" db="EMBL/GenBank/DDBJ databases">
        <authorList>
            <person name="Hellsten U."/>
            <person name="Grimwood J."/>
            <person name="Chapman J.A."/>
            <person name="Shapiro H."/>
            <person name="Aerts A."/>
            <person name="Otillar R.P."/>
            <person name="Terry A.Y."/>
            <person name="Boore J.L."/>
            <person name="Simakov O."/>
            <person name="Marletaz F."/>
            <person name="Cho S.-J."/>
            <person name="Edsinger-Gonzales E."/>
            <person name="Havlak P."/>
            <person name="Kuo D.-H."/>
            <person name="Larsson T."/>
            <person name="Lv J."/>
            <person name="Arendt D."/>
            <person name="Savage R."/>
            <person name="Osoegawa K."/>
            <person name="de Jong P."/>
            <person name="Lindberg D.R."/>
            <person name="Seaver E.C."/>
            <person name="Weisblat D.A."/>
            <person name="Putnam N.H."/>
            <person name="Grigoriev I.V."/>
            <person name="Rokhsar D.S."/>
        </authorList>
    </citation>
    <scope>NUCLEOTIDE SEQUENCE</scope>
    <source>
        <strain evidence="8">I ESC-2004</strain>
    </source>
</reference>
<dbReference type="SMART" id="SM00369">
    <property type="entry name" value="LRR_TYP"/>
    <property type="match status" value="8"/>
</dbReference>
<dbReference type="Gene3D" id="3.40.50.300">
    <property type="entry name" value="P-loop containing nucleotide triphosphate hydrolases"/>
    <property type="match status" value="1"/>
</dbReference>
<keyword evidence="4" id="KW-0547">Nucleotide-binding</keyword>
<dbReference type="SUPFAM" id="SSF52540">
    <property type="entry name" value="P-loop containing nucleoside triphosphate hydrolases"/>
    <property type="match status" value="1"/>
</dbReference>
<evidence type="ECO:0000259" key="5">
    <source>
        <dbReference type="PROSITE" id="PS51424"/>
    </source>
</evidence>
<evidence type="ECO:0000256" key="3">
    <source>
        <dbReference type="ARBA" id="ARBA00022737"/>
    </source>
</evidence>
<dbReference type="OMA" id="TINEMIM"/>
<gene>
    <name evidence="6" type="ORF">CAPTEDRAFT_211112</name>
</gene>
<feature type="domain" description="Roc" evidence="5">
    <location>
        <begin position="644"/>
        <end position="842"/>
    </location>
</feature>
<dbReference type="InterPro" id="IPR020859">
    <property type="entry name" value="ROC"/>
</dbReference>
<name>R7TMZ9_CAPTE</name>
<organism evidence="6">
    <name type="scientific">Capitella teleta</name>
    <name type="common">Polychaete worm</name>
    <dbReference type="NCBI Taxonomy" id="283909"/>
    <lineage>
        <taxon>Eukaryota</taxon>
        <taxon>Metazoa</taxon>
        <taxon>Spiralia</taxon>
        <taxon>Lophotrochozoa</taxon>
        <taxon>Annelida</taxon>
        <taxon>Polychaeta</taxon>
        <taxon>Sedentaria</taxon>
        <taxon>Scolecida</taxon>
        <taxon>Capitellidae</taxon>
        <taxon>Capitella</taxon>
    </lineage>
</organism>
<dbReference type="PROSITE" id="PS51450">
    <property type="entry name" value="LRR"/>
    <property type="match status" value="6"/>
</dbReference>
<dbReference type="InterPro" id="IPR027417">
    <property type="entry name" value="P-loop_NTPase"/>
</dbReference>
<dbReference type="Proteomes" id="UP000014760">
    <property type="component" value="Unassembled WGS sequence"/>
</dbReference>
<dbReference type="InterPro" id="IPR003591">
    <property type="entry name" value="Leu-rich_rpt_typical-subtyp"/>
</dbReference>
<proteinExistence type="predicted"/>
<dbReference type="InterPro" id="IPR001611">
    <property type="entry name" value="Leu-rich_rpt"/>
</dbReference>